<protein>
    <submittedName>
        <fullName evidence="5">Membrane-associated HD superfamily hydrolase</fullName>
    </submittedName>
</protein>
<reference evidence="5 6" key="1">
    <citation type="submission" date="2015-11" db="EMBL/GenBank/DDBJ databases">
        <title>Genomic analysis of 38 Legionella species identifies large and diverse effector repertoires.</title>
        <authorList>
            <person name="Burstein D."/>
            <person name="Amaro F."/>
            <person name="Zusman T."/>
            <person name="Lifshitz Z."/>
            <person name="Cohen O."/>
            <person name="Gilbert J.A."/>
            <person name="Pupko T."/>
            <person name="Shuman H.A."/>
            <person name="Segal G."/>
        </authorList>
    </citation>
    <scope>NUCLEOTIDE SEQUENCE [LARGE SCALE GENOMIC DNA]</scope>
    <source>
        <strain evidence="5 6">Bercovier 4</strain>
    </source>
</reference>
<evidence type="ECO:0000256" key="1">
    <source>
        <dbReference type="SAM" id="MobiDB-lite"/>
    </source>
</evidence>
<sequence>MKSNKRHVYGLILTLLVSGVSIFLYRHFSLDVPLTDTETINSWTVEANLRFTASRNTPIKASFTIPYLPPYFAILDEYFVSRNYGVTTNLSGYNRQTVWSIRRSSGPQSLYYRAIFRETDNNESALGKPQATKSPQPLEESKKSAVDTITSQVRQASADIQTFAQSTIRELNKKSGNAKLLVGNRFDDESIVNAALLVLNQANINALSVRGIHLTRQNKTDFKWLLAVYNGKEWAYINPLTGAAGLPKNFLVWQYGSEPVFELNGGKNPKFTVTVSPTPMNALTIAKSRALESDSQLLRFSLLQLPVHVQETYKILLTVPIGAFIILLLRNFIGLSTFGTFMPVLIALAFRETHVIWGVVLFTFIVSAGLLVRFYLDQLRLLLVPRLAAILTVVILLMVFISVMSHSLGLETGLSVALFPMIILTMTIERMCITWDERGAYEAIKSGIGSLIAAIICYWAMNYPPLQYLVFAFPETLLILLAFILWFGQYRGYRLTELMRFKALAGDNQHAI</sequence>
<dbReference type="EMBL" id="LNYH01000055">
    <property type="protein sequence ID" value="KTD26218.1"/>
    <property type="molecule type" value="Genomic_DNA"/>
</dbReference>
<feature type="transmembrane region" description="Helical" evidence="2">
    <location>
        <begin position="410"/>
        <end position="428"/>
    </location>
</feature>
<dbReference type="InterPro" id="IPR025840">
    <property type="entry name" value="7TM_transglut"/>
</dbReference>
<dbReference type="Proteomes" id="UP000054761">
    <property type="component" value="Unassembled WGS sequence"/>
</dbReference>
<feature type="region of interest" description="Disordered" evidence="1">
    <location>
        <begin position="123"/>
        <end position="142"/>
    </location>
</feature>
<dbReference type="OrthoDB" id="253840at2"/>
<comment type="caution">
    <text evidence="5">The sequence shown here is derived from an EMBL/GenBank/DDBJ whole genome shotgun (WGS) entry which is preliminary data.</text>
</comment>
<gene>
    <name evidence="5" type="ORF">Lisr_1173</name>
</gene>
<dbReference type="RefSeq" id="WP_058501530.1">
    <property type="nucleotide sequence ID" value="NZ_CAAAJA010000055.1"/>
</dbReference>
<feature type="domain" description="Inactive transglutaminase fused to 7 transmembrane helices" evidence="3">
    <location>
        <begin position="25"/>
        <end position="183"/>
    </location>
</feature>
<evidence type="ECO:0000256" key="2">
    <source>
        <dbReference type="SAM" id="Phobius"/>
    </source>
</evidence>
<name>A0A0W0W1N6_9GAMM</name>
<evidence type="ECO:0000259" key="3">
    <source>
        <dbReference type="Pfam" id="PF14400"/>
    </source>
</evidence>
<keyword evidence="6" id="KW-1185">Reference proteome</keyword>
<dbReference type="Pfam" id="PF14402">
    <property type="entry name" value="7TM_transglut"/>
    <property type="match status" value="1"/>
</dbReference>
<dbReference type="GO" id="GO:0016787">
    <property type="term" value="F:hydrolase activity"/>
    <property type="evidence" value="ECO:0007669"/>
    <property type="project" value="UniProtKB-KW"/>
</dbReference>
<feature type="transmembrane region" description="Helical" evidence="2">
    <location>
        <begin position="440"/>
        <end position="461"/>
    </location>
</feature>
<evidence type="ECO:0000313" key="5">
    <source>
        <dbReference type="EMBL" id="KTD26218.1"/>
    </source>
</evidence>
<feature type="transmembrane region" description="Helical" evidence="2">
    <location>
        <begin position="315"/>
        <end position="335"/>
    </location>
</feature>
<feature type="transmembrane region" description="Helical" evidence="2">
    <location>
        <begin position="383"/>
        <end position="404"/>
    </location>
</feature>
<dbReference type="AlphaFoldDB" id="A0A0W0W1N6"/>
<organism evidence="5 6">
    <name type="scientific">Legionella israelensis</name>
    <dbReference type="NCBI Taxonomy" id="454"/>
    <lineage>
        <taxon>Bacteria</taxon>
        <taxon>Pseudomonadati</taxon>
        <taxon>Pseudomonadota</taxon>
        <taxon>Gammaproteobacteria</taxon>
        <taxon>Legionellales</taxon>
        <taxon>Legionellaceae</taxon>
        <taxon>Legionella</taxon>
    </lineage>
</organism>
<evidence type="ECO:0000313" key="6">
    <source>
        <dbReference type="Proteomes" id="UP000054761"/>
    </source>
</evidence>
<dbReference type="PATRIC" id="fig|454.4.peg.1263"/>
<feature type="domain" description="7 transmembrane helices usually fused to an inactive transglutaminase" evidence="4">
    <location>
        <begin position="259"/>
        <end position="504"/>
    </location>
</feature>
<accession>A0A0W0W1N6</accession>
<proteinExistence type="predicted"/>
<dbReference type="STRING" id="454.Lisr_1173"/>
<keyword evidence="5" id="KW-0378">Hydrolase</keyword>
<evidence type="ECO:0000259" key="4">
    <source>
        <dbReference type="Pfam" id="PF14402"/>
    </source>
</evidence>
<keyword evidence="2" id="KW-0812">Transmembrane</keyword>
<keyword evidence="2" id="KW-1133">Transmembrane helix</keyword>
<feature type="transmembrane region" description="Helical" evidence="2">
    <location>
        <begin position="467"/>
        <end position="487"/>
    </location>
</feature>
<dbReference type="InterPro" id="IPR025838">
    <property type="entry name" value="Transglut_i_TM"/>
</dbReference>
<feature type="transmembrane region" description="Helical" evidence="2">
    <location>
        <begin position="355"/>
        <end position="376"/>
    </location>
</feature>
<keyword evidence="2" id="KW-0472">Membrane</keyword>
<dbReference type="Pfam" id="PF14400">
    <property type="entry name" value="Transglut_i_TM"/>
    <property type="match status" value="1"/>
</dbReference>
<feature type="transmembrane region" description="Helical" evidence="2">
    <location>
        <begin position="6"/>
        <end position="25"/>
    </location>
</feature>